<accession>A0A445DM63</accession>
<gene>
    <name evidence="1" type="ORF">Ahy_A03g010402</name>
</gene>
<comment type="caution">
    <text evidence="1">The sequence shown here is derived from an EMBL/GenBank/DDBJ whole genome shotgun (WGS) entry which is preliminary data.</text>
</comment>
<organism evidence="1 2">
    <name type="scientific">Arachis hypogaea</name>
    <name type="common">Peanut</name>
    <dbReference type="NCBI Taxonomy" id="3818"/>
    <lineage>
        <taxon>Eukaryota</taxon>
        <taxon>Viridiplantae</taxon>
        <taxon>Streptophyta</taxon>
        <taxon>Embryophyta</taxon>
        <taxon>Tracheophyta</taxon>
        <taxon>Spermatophyta</taxon>
        <taxon>Magnoliopsida</taxon>
        <taxon>eudicotyledons</taxon>
        <taxon>Gunneridae</taxon>
        <taxon>Pentapetalae</taxon>
        <taxon>rosids</taxon>
        <taxon>fabids</taxon>
        <taxon>Fabales</taxon>
        <taxon>Fabaceae</taxon>
        <taxon>Papilionoideae</taxon>
        <taxon>50 kb inversion clade</taxon>
        <taxon>dalbergioids sensu lato</taxon>
        <taxon>Dalbergieae</taxon>
        <taxon>Pterocarpus clade</taxon>
        <taxon>Arachis</taxon>
    </lineage>
</organism>
<dbReference type="AlphaFoldDB" id="A0A445DM63"/>
<evidence type="ECO:0000313" key="1">
    <source>
        <dbReference type="EMBL" id="RYR64270.1"/>
    </source>
</evidence>
<proteinExistence type="predicted"/>
<reference evidence="1 2" key="1">
    <citation type="submission" date="2019-01" db="EMBL/GenBank/DDBJ databases">
        <title>Sequencing of cultivated peanut Arachis hypogaea provides insights into genome evolution and oil improvement.</title>
        <authorList>
            <person name="Chen X."/>
        </authorList>
    </citation>
    <scope>NUCLEOTIDE SEQUENCE [LARGE SCALE GENOMIC DNA]</scope>
    <source>
        <strain evidence="2">cv. Fuhuasheng</strain>
        <tissue evidence="1">Leaves</tissue>
    </source>
</reference>
<protein>
    <submittedName>
        <fullName evidence="1">Uncharacterized protein</fullName>
    </submittedName>
</protein>
<sequence>MHPWLKIDAFRTTYEHVIKLVNSKDYWVKTRLLSPEPPTIRRLAGHPMTKKENRTLLKTCVMEQRDKEHSRLLADHNAKTCKGPLRSKPHQRIRVMEVDLPLHQGHMRKYKSTLLPHPTKLPDVALATTPTPPQTLVLALRPSPPLTLTPPPIVPFAPVPRSLHSNQISRVSPETIATASSGTAARIFKFMLILRLKLQKKK</sequence>
<dbReference type="Proteomes" id="UP000289738">
    <property type="component" value="Chromosome A03"/>
</dbReference>
<dbReference type="EMBL" id="SDMP01000003">
    <property type="protein sequence ID" value="RYR64270.1"/>
    <property type="molecule type" value="Genomic_DNA"/>
</dbReference>
<name>A0A445DM63_ARAHY</name>
<keyword evidence="2" id="KW-1185">Reference proteome</keyword>
<evidence type="ECO:0000313" key="2">
    <source>
        <dbReference type="Proteomes" id="UP000289738"/>
    </source>
</evidence>